<accession>A0A915N4X7</accession>
<evidence type="ECO:0000313" key="2">
    <source>
        <dbReference type="Proteomes" id="UP000887561"/>
    </source>
</evidence>
<proteinExistence type="predicted"/>
<evidence type="ECO:0000313" key="3">
    <source>
        <dbReference type="WBParaSite" id="scaffold8374_cov149.g12991"/>
    </source>
</evidence>
<dbReference type="WBParaSite" id="scaffold8374_cov149.g12991">
    <property type="protein sequence ID" value="scaffold8374_cov149.g12991"/>
    <property type="gene ID" value="scaffold8374_cov149.g12991"/>
</dbReference>
<organism evidence="2 3">
    <name type="scientific">Meloidogyne javanica</name>
    <name type="common">Root-knot nematode worm</name>
    <dbReference type="NCBI Taxonomy" id="6303"/>
    <lineage>
        <taxon>Eukaryota</taxon>
        <taxon>Metazoa</taxon>
        <taxon>Ecdysozoa</taxon>
        <taxon>Nematoda</taxon>
        <taxon>Chromadorea</taxon>
        <taxon>Rhabditida</taxon>
        <taxon>Tylenchina</taxon>
        <taxon>Tylenchomorpha</taxon>
        <taxon>Tylenchoidea</taxon>
        <taxon>Meloidogynidae</taxon>
        <taxon>Meloidogyninae</taxon>
        <taxon>Meloidogyne</taxon>
        <taxon>Meloidogyne incognita group</taxon>
    </lineage>
</organism>
<sequence>MQVEKLRITTTIENEIFYQQGTSKQINDEVNDSQHKENVPIIDLGIQGKAGNILVNKNSKDRNLKAKLNEAEELLKAAKADEKKIEEDEKFTQQNQEGLNIESAKIDKMEQEPNVSSNDEPNLNEETTSNDIPRNT</sequence>
<feature type="region of interest" description="Disordered" evidence="1">
    <location>
        <begin position="80"/>
        <end position="136"/>
    </location>
</feature>
<feature type="compositionally biased region" description="Polar residues" evidence="1">
    <location>
        <begin position="113"/>
        <end position="136"/>
    </location>
</feature>
<reference evidence="3" key="1">
    <citation type="submission" date="2022-11" db="UniProtKB">
        <authorList>
            <consortium name="WormBaseParasite"/>
        </authorList>
    </citation>
    <scope>IDENTIFICATION</scope>
</reference>
<name>A0A915N4X7_MELJA</name>
<feature type="compositionally biased region" description="Basic and acidic residues" evidence="1">
    <location>
        <begin position="80"/>
        <end position="91"/>
    </location>
</feature>
<dbReference type="AlphaFoldDB" id="A0A915N4X7"/>
<protein>
    <submittedName>
        <fullName evidence="3">Uncharacterized protein</fullName>
    </submittedName>
</protein>
<evidence type="ECO:0000256" key="1">
    <source>
        <dbReference type="SAM" id="MobiDB-lite"/>
    </source>
</evidence>
<keyword evidence="2" id="KW-1185">Reference proteome</keyword>
<dbReference type="Proteomes" id="UP000887561">
    <property type="component" value="Unplaced"/>
</dbReference>